<evidence type="ECO:0000256" key="1">
    <source>
        <dbReference type="ARBA" id="ARBA00023015"/>
    </source>
</evidence>
<keyword evidence="4" id="KW-0539">Nucleus</keyword>
<dbReference type="GO" id="GO:0003677">
    <property type="term" value="F:DNA binding"/>
    <property type="evidence" value="ECO:0007669"/>
    <property type="project" value="UniProtKB-KW"/>
</dbReference>
<evidence type="ECO:0000256" key="2">
    <source>
        <dbReference type="ARBA" id="ARBA00023125"/>
    </source>
</evidence>
<feature type="domain" description="NAC" evidence="6">
    <location>
        <begin position="262"/>
        <end position="420"/>
    </location>
</feature>
<dbReference type="Pfam" id="PF02365">
    <property type="entry name" value="NAM"/>
    <property type="match status" value="2"/>
</dbReference>
<sequence>MPGRNKRKERSWPEPQTQAPLENLSSSCSSLSADNLSPPSTIAYILPPGFKFVPSDEQIIFCYLKPYLDGNKNVLLDVPIHLVNIYESNPQQLSVEFDKGNDKEWFIITERNKVDQGLSQTKRVGNGGIRQKRGDTKGGYWHATVGAQEINVGDIVGYKTAFAYYVREQSADVKTDWLMLEYSLHHTCHNNDKDYTLCKIYLTPQATKMKKKEVEEKKKGQGVISVGERSSPEPQKQPTSENPSSSLSADNLSPLSTIPYLLPPSYKFVPADEEVIFCYLKPYLDGNKNVLLNVPIHLVNIYESNPQLLSVEFDKGNDKEWFIITERKKVDQGLSQTKRVGNGGTTRQKRSDTKGGYWHATAGAQEIDAGGIVGYKTALAYYVREQSADFKTDWLMLEYSLHHTCHNNDKDYTLCKIYLTPQATKKKKEVEAQNKKQKKGEGVISVASVEALEEQQPRNVEYPQPHQSQALLDSYQHQPHDIAFQQPQFSQGLIDSQQPLPPLRLLDSLEGLVSFEIEYQQEQQSHMMMMQDSRSGMAMTGWRNDESAQEDLLDMSKDDMFFSMDELFNNVEEHGTVVTQQQQQQQQEHHLSTLILASGLGQDSGSRMVTSNDNNSQEDYWLDICNGVYIDIDALLNDLKT</sequence>
<dbReference type="SUPFAM" id="SSF101941">
    <property type="entry name" value="NAC domain"/>
    <property type="match status" value="2"/>
</dbReference>
<feature type="region of interest" description="Disordered" evidence="5">
    <location>
        <begin position="212"/>
        <end position="250"/>
    </location>
</feature>
<dbReference type="AlphaFoldDB" id="A0A8S2ADH9"/>
<keyword evidence="8" id="KW-1185">Reference proteome</keyword>
<dbReference type="InterPro" id="IPR003441">
    <property type="entry name" value="NAC-dom"/>
</dbReference>
<dbReference type="Gene3D" id="2.170.150.80">
    <property type="entry name" value="NAC domain"/>
    <property type="match status" value="2"/>
</dbReference>
<feature type="region of interest" description="Disordered" evidence="5">
    <location>
        <begin position="334"/>
        <end position="355"/>
    </location>
</feature>
<feature type="domain" description="NAC" evidence="6">
    <location>
        <begin position="46"/>
        <end position="203"/>
    </location>
</feature>
<proteinExistence type="predicted"/>
<accession>A0A8S2ADH9</accession>
<dbReference type="GO" id="GO:0006355">
    <property type="term" value="P:regulation of DNA-templated transcription"/>
    <property type="evidence" value="ECO:0007669"/>
    <property type="project" value="InterPro"/>
</dbReference>
<reference evidence="7" key="1">
    <citation type="submission" date="2021-01" db="EMBL/GenBank/DDBJ databases">
        <authorList>
            <person name="Bezrukov I."/>
        </authorList>
    </citation>
    <scope>NUCLEOTIDE SEQUENCE</scope>
</reference>
<evidence type="ECO:0000256" key="5">
    <source>
        <dbReference type="SAM" id="MobiDB-lite"/>
    </source>
</evidence>
<dbReference type="PANTHER" id="PTHR31714">
    <property type="entry name" value="F-BOX ASSOCIATED UBIQUITINATION EFFECTOR FAMILY PROTEIN-RELATED"/>
    <property type="match status" value="1"/>
</dbReference>
<dbReference type="EMBL" id="LR999455">
    <property type="protein sequence ID" value="CAE6075374.1"/>
    <property type="molecule type" value="Genomic_DNA"/>
</dbReference>
<evidence type="ECO:0000313" key="8">
    <source>
        <dbReference type="Proteomes" id="UP000682877"/>
    </source>
</evidence>
<dbReference type="Proteomes" id="UP000682877">
    <property type="component" value="Chromosome 5"/>
</dbReference>
<name>A0A8S2ADH9_ARAAE</name>
<keyword evidence="3" id="KW-0804">Transcription</keyword>
<dbReference type="PROSITE" id="PS51005">
    <property type="entry name" value="NAC"/>
    <property type="match status" value="2"/>
</dbReference>
<gene>
    <name evidence="7" type="ORF">AARE701A_LOCUS12769</name>
</gene>
<evidence type="ECO:0000313" key="7">
    <source>
        <dbReference type="EMBL" id="CAE6075374.1"/>
    </source>
</evidence>
<dbReference type="InterPro" id="IPR036093">
    <property type="entry name" value="NAC_dom_sf"/>
</dbReference>
<dbReference type="PANTHER" id="PTHR31714:SF10">
    <property type="entry name" value="F-BOX ASSOCIATED UBIQUITINATION EFFECTOR FAMILY PROTEIN-RELATED"/>
    <property type="match status" value="1"/>
</dbReference>
<protein>
    <recommendedName>
        <fullName evidence="6">NAC domain-containing protein</fullName>
    </recommendedName>
</protein>
<feature type="compositionally biased region" description="Low complexity" evidence="5">
    <location>
        <begin position="21"/>
        <end position="32"/>
    </location>
</feature>
<keyword evidence="1" id="KW-0805">Transcription regulation</keyword>
<feature type="region of interest" description="Disordered" evidence="5">
    <location>
        <begin position="1"/>
        <end position="32"/>
    </location>
</feature>
<organism evidence="7 8">
    <name type="scientific">Arabidopsis arenosa</name>
    <name type="common">Sand rock-cress</name>
    <name type="synonym">Cardaminopsis arenosa</name>
    <dbReference type="NCBI Taxonomy" id="38785"/>
    <lineage>
        <taxon>Eukaryota</taxon>
        <taxon>Viridiplantae</taxon>
        <taxon>Streptophyta</taxon>
        <taxon>Embryophyta</taxon>
        <taxon>Tracheophyta</taxon>
        <taxon>Spermatophyta</taxon>
        <taxon>Magnoliopsida</taxon>
        <taxon>eudicotyledons</taxon>
        <taxon>Gunneridae</taxon>
        <taxon>Pentapetalae</taxon>
        <taxon>rosids</taxon>
        <taxon>malvids</taxon>
        <taxon>Brassicales</taxon>
        <taxon>Brassicaceae</taxon>
        <taxon>Camelineae</taxon>
        <taxon>Arabidopsis</taxon>
    </lineage>
</organism>
<evidence type="ECO:0000256" key="4">
    <source>
        <dbReference type="ARBA" id="ARBA00023242"/>
    </source>
</evidence>
<keyword evidence="2" id="KW-0238">DNA-binding</keyword>
<evidence type="ECO:0000256" key="3">
    <source>
        <dbReference type="ARBA" id="ARBA00023163"/>
    </source>
</evidence>
<dbReference type="FunFam" id="2.170.150.80:FF:000019">
    <property type="entry name" value="NAC domain containing protein 64"/>
    <property type="match status" value="2"/>
</dbReference>
<feature type="compositionally biased region" description="Polar residues" evidence="5">
    <location>
        <begin position="232"/>
        <end position="250"/>
    </location>
</feature>
<evidence type="ECO:0000259" key="6">
    <source>
        <dbReference type="PROSITE" id="PS51005"/>
    </source>
</evidence>